<dbReference type="Pfam" id="PF17783">
    <property type="entry name" value="WHD_CvfB"/>
    <property type="match status" value="1"/>
</dbReference>
<dbReference type="SUPFAM" id="SSF50249">
    <property type="entry name" value="Nucleic acid-binding proteins"/>
    <property type="match status" value="1"/>
</dbReference>
<accession>C8PAQ6</accession>
<dbReference type="Gene3D" id="2.40.50.330">
    <property type="match status" value="1"/>
</dbReference>
<feature type="domain" description="Conserved virulence factor B second S1" evidence="4">
    <location>
        <begin position="76"/>
        <end position="137"/>
    </location>
</feature>
<organism evidence="6 7">
    <name type="scientific">Lactobacillus iners DSM 13335</name>
    <dbReference type="NCBI Taxonomy" id="525328"/>
    <lineage>
        <taxon>Bacteria</taxon>
        <taxon>Bacillati</taxon>
        <taxon>Bacillota</taxon>
        <taxon>Bacilli</taxon>
        <taxon>Lactobacillales</taxon>
        <taxon>Lactobacillaceae</taxon>
        <taxon>Lactobacillus</taxon>
    </lineage>
</organism>
<feature type="domain" description="Conserved virulence factor B-like winged helix" evidence="3">
    <location>
        <begin position="229"/>
        <end position="283"/>
    </location>
</feature>
<reference evidence="6 7" key="1">
    <citation type="submission" date="2009-09" db="EMBL/GenBank/DDBJ databases">
        <authorList>
            <person name="Qin X."/>
            <person name="Bachman B."/>
            <person name="Battles P."/>
            <person name="Bell A."/>
            <person name="Bess C."/>
            <person name="Bickham C."/>
            <person name="Chaboub L."/>
            <person name="Chen D."/>
            <person name="Coyle M."/>
            <person name="Deiros D.R."/>
            <person name="Dinh H."/>
            <person name="Forbes L."/>
            <person name="Fowler G."/>
            <person name="Francisco L."/>
            <person name="Fu Q."/>
            <person name="Gubbala S."/>
            <person name="Hale W."/>
            <person name="Han Y."/>
            <person name="Hemphill L."/>
            <person name="Highlander S.K."/>
            <person name="Hirani K."/>
            <person name="Hogues M."/>
            <person name="Jackson L."/>
            <person name="Jakkamsetti A."/>
            <person name="Javaid M."/>
            <person name="Jiang H."/>
            <person name="Korchina V."/>
            <person name="Kovar C."/>
            <person name="Lara F."/>
            <person name="Lee S."/>
            <person name="Mata R."/>
            <person name="Mathew T."/>
            <person name="Moen C."/>
            <person name="Morales K."/>
            <person name="Munidasa M."/>
            <person name="Nazareth L."/>
            <person name="Ngo R."/>
            <person name="Nguyen L."/>
            <person name="Okwuonu G."/>
            <person name="Ongeri F."/>
            <person name="Patil S."/>
            <person name="Petrosino J."/>
            <person name="Pham C."/>
            <person name="Pham P."/>
            <person name="Pu L.-L."/>
            <person name="Puazo M."/>
            <person name="Raj R."/>
            <person name="Reid J."/>
            <person name="Rouhana J."/>
            <person name="Saada N."/>
            <person name="Shang Y."/>
            <person name="Simmons D."/>
            <person name="Thornton R."/>
            <person name="Warren J."/>
            <person name="Weissenberger G."/>
            <person name="Zhang J."/>
            <person name="Zhang L."/>
            <person name="Zhou C."/>
            <person name="Zhu D."/>
            <person name="Muzny D."/>
            <person name="Worley K."/>
            <person name="Gibbs R."/>
        </authorList>
    </citation>
    <scope>NUCLEOTIDE SEQUENCE [LARGE SCALE GENOMIC DNA]</scope>
    <source>
        <strain evidence="6 7">DSM 13335</strain>
    </source>
</reference>
<dbReference type="Pfam" id="PF21191">
    <property type="entry name" value="CvfB_1st"/>
    <property type="match status" value="1"/>
</dbReference>
<feature type="domain" description="Conserved virulence factor B third S1" evidence="5">
    <location>
        <begin position="144"/>
        <end position="218"/>
    </location>
</feature>
<evidence type="ECO:0000313" key="6">
    <source>
        <dbReference type="EMBL" id="EEW52545.1"/>
    </source>
</evidence>
<dbReference type="EMBL" id="ACLN01000003">
    <property type="protein sequence ID" value="EEW52545.1"/>
    <property type="molecule type" value="Genomic_DNA"/>
</dbReference>
<evidence type="ECO:0008006" key="8">
    <source>
        <dbReference type="Google" id="ProtNLM"/>
    </source>
</evidence>
<evidence type="ECO:0000256" key="1">
    <source>
        <dbReference type="PIRNR" id="PIRNR012524"/>
    </source>
</evidence>
<dbReference type="InterPro" id="IPR036388">
    <property type="entry name" value="WH-like_DNA-bd_sf"/>
</dbReference>
<dbReference type="InterPro" id="IPR040764">
    <property type="entry name" value="CvfB_WH"/>
</dbReference>
<comment type="similarity">
    <text evidence="1">Belongs to the CvfB family.</text>
</comment>
<dbReference type="AlphaFoldDB" id="C8PAQ6"/>
<gene>
    <name evidence="6" type="ORF">HMPREF0520_0176</name>
</gene>
<dbReference type="Pfam" id="PF13509">
    <property type="entry name" value="S1_2"/>
    <property type="match status" value="1"/>
</dbReference>
<proteinExistence type="inferred from homology"/>
<feature type="domain" description="Conserved virulence factor B first S1" evidence="2">
    <location>
        <begin position="6"/>
        <end position="66"/>
    </location>
</feature>
<dbReference type="InterPro" id="IPR012340">
    <property type="entry name" value="NA-bd_OB-fold"/>
</dbReference>
<dbReference type="Pfam" id="PF21543">
    <property type="entry name" value="CvfB_2nd"/>
    <property type="match status" value="1"/>
</dbReference>
<dbReference type="InterPro" id="IPR048587">
    <property type="entry name" value="CvfB_S1_3rd"/>
</dbReference>
<name>C8PAQ6_9LACO</name>
<dbReference type="PANTHER" id="PTHR37296">
    <property type="entry name" value="CONSERVED VIRULENCE FACTOR B"/>
    <property type="match status" value="1"/>
</dbReference>
<dbReference type="Gene3D" id="2.40.50.140">
    <property type="entry name" value="Nucleic acid-binding proteins"/>
    <property type="match status" value="2"/>
</dbReference>
<keyword evidence="7" id="KW-1185">Reference proteome</keyword>
<evidence type="ECO:0000313" key="7">
    <source>
        <dbReference type="Proteomes" id="UP000004115"/>
    </source>
</evidence>
<dbReference type="PIRSF" id="PIRSF012524">
    <property type="entry name" value="YitL_S1"/>
    <property type="match status" value="1"/>
</dbReference>
<evidence type="ECO:0000259" key="2">
    <source>
        <dbReference type="Pfam" id="PF13509"/>
    </source>
</evidence>
<evidence type="ECO:0000259" key="3">
    <source>
        <dbReference type="Pfam" id="PF17783"/>
    </source>
</evidence>
<dbReference type="InterPro" id="IPR014464">
    <property type="entry name" value="CvfB_fam"/>
</dbReference>
<comment type="caution">
    <text evidence="6">The sequence shown here is derived from an EMBL/GenBank/DDBJ whole genome shotgun (WGS) entry which is preliminary data.</text>
</comment>
<dbReference type="Gene3D" id="1.10.10.10">
    <property type="entry name" value="Winged helix-like DNA-binding domain superfamily/Winged helix DNA-binding domain"/>
    <property type="match status" value="1"/>
</dbReference>
<evidence type="ECO:0000259" key="5">
    <source>
        <dbReference type="Pfam" id="PF21543"/>
    </source>
</evidence>
<dbReference type="PANTHER" id="PTHR37296:SF1">
    <property type="entry name" value="CONSERVED VIRULENCE FACTOR B"/>
    <property type="match status" value="1"/>
</dbReference>
<sequence>MRSNMLGKIVSGKVIDKNTNAFFVQVSGVTFELNNVELTQEEPLKLGDIVKGFVYENKNHKHVMTQFYPFAQEDQYGWSTVTEVRKDLGVFLDIGLKDKDVALSLDDLPLDKSRWPKKGDRLLVRLETDHKDRIWAKLADGDVFTQLAANYPNNLMNKELTGTVYLTYEIGAFLITTDFYLAFIHESQSYRPLRLGEQVTGRVIGNSQYGRLNMSVLPRNYEEIDDDAQMILVSLNRESTKSLPFCDRSDANLIKQHFGISKSAFKRALGHLLKAKLITVDNDAGVISLFDKVENDE</sequence>
<dbReference type="InterPro" id="IPR039566">
    <property type="entry name" value="CvfB_S1_st"/>
</dbReference>
<dbReference type="HOGENOM" id="CLU_064885_0_0_9"/>
<dbReference type="Proteomes" id="UP000004115">
    <property type="component" value="Unassembled WGS sequence"/>
</dbReference>
<protein>
    <recommendedName>
        <fullName evidence="8">S1 motif domain-containing protein</fullName>
    </recommendedName>
</protein>
<evidence type="ECO:0000259" key="4">
    <source>
        <dbReference type="Pfam" id="PF21191"/>
    </source>
</evidence>
<dbReference type="InterPro" id="IPR048588">
    <property type="entry name" value="CvfB_S1_2nd"/>
</dbReference>